<proteinExistence type="predicted"/>
<reference evidence="1" key="1">
    <citation type="submission" date="2020-01" db="EMBL/GenBank/DDBJ databases">
        <authorList>
            <person name="Rat A."/>
        </authorList>
    </citation>
    <scope>NUCLEOTIDE SEQUENCE</scope>
    <source>
        <strain evidence="1">LMG 28251</strain>
    </source>
</reference>
<protein>
    <submittedName>
        <fullName evidence="1">Uncharacterized protein</fullName>
    </submittedName>
</protein>
<accession>A0AAF1KHP2</accession>
<evidence type="ECO:0000313" key="1">
    <source>
        <dbReference type="EMBL" id="MBR0653655.1"/>
    </source>
</evidence>
<evidence type="ECO:0000313" key="2">
    <source>
        <dbReference type="Proteomes" id="UP001196068"/>
    </source>
</evidence>
<dbReference type="RefSeq" id="WP_211872348.1">
    <property type="nucleotide sequence ID" value="NZ_JAAEDH010000001.1"/>
</dbReference>
<comment type="caution">
    <text evidence="1">The sequence shown here is derived from an EMBL/GenBank/DDBJ whole genome shotgun (WGS) entry which is preliminary data.</text>
</comment>
<reference evidence="1" key="2">
    <citation type="journal article" date="2021" name="Syst. Appl. Microbiol.">
        <title>Roseomonas hellenica sp. nov., isolated from roots of wild-growing Alkanna tinctoria.</title>
        <authorList>
            <person name="Rat A."/>
            <person name="Naranjo H.D."/>
            <person name="Lebbe L."/>
            <person name="Cnockaert M."/>
            <person name="Krigas N."/>
            <person name="Grigoriadou K."/>
            <person name="Maloupa E."/>
            <person name="Willems A."/>
        </authorList>
    </citation>
    <scope>NUCLEOTIDE SEQUENCE</scope>
    <source>
        <strain evidence="1">LMG 28251</strain>
    </source>
</reference>
<name>A0AAF1KHP2_9PROT</name>
<keyword evidence="2" id="KW-1185">Reference proteome</keyword>
<gene>
    <name evidence="1" type="ORF">GXW79_01040</name>
</gene>
<organism evidence="1 2">
    <name type="scientific">Plastoroseomonas arctica</name>
    <dbReference type="NCBI Taxonomy" id="1509237"/>
    <lineage>
        <taxon>Bacteria</taxon>
        <taxon>Pseudomonadati</taxon>
        <taxon>Pseudomonadota</taxon>
        <taxon>Alphaproteobacteria</taxon>
        <taxon>Acetobacterales</taxon>
        <taxon>Acetobacteraceae</taxon>
        <taxon>Plastoroseomonas</taxon>
    </lineage>
</organism>
<sequence>MADDVNITPSNPIGRRNLAALFGLSLGVPLPAASAELLASTPGAPLTPVALACAALKAVQDRRDWINRVDSTQEEVDAWCQDDWDAAEALAEAQSQTPRDALLKVAFMLRRMKDNDWNFMDCEKDCLEGASLEIERFFPGLPL</sequence>
<dbReference type="AlphaFoldDB" id="A0AAF1KHP2"/>
<dbReference type="EMBL" id="JAAEDH010000001">
    <property type="protein sequence ID" value="MBR0653655.1"/>
    <property type="molecule type" value="Genomic_DNA"/>
</dbReference>
<dbReference type="Proteomes" id="UP001196068">
    <property type="component" value="Unassembled WGS sequence"/>
</dbReference>